<dbReference type="PANTHER" id="PTHR43649">
    <property type="entry name" value="ARABINOSE-BINDING PROTEIN-RELATED"/>
    <property type="match status" value="1"/>
</dbReference>
<protein>
    <submittedName>
        <fullName evidence="4">Multiple sugar-binding protein</fullName>
    </submittedName>
</protein>
<comment type="similarity">
    <text evidence="2">Belongs to the bacterial solute-binding protein 1 family.</text>
</comment>
<dbReference type="InterPro" id="IPR050490">
    <property type="entry name" value="Bact_solute-bd_prot1"/>
</dbReference>
<gene>
    <name evidence="4" type="primary">msmE_2</name>
    <name evidence="4" type="ORF">IMCC3135_19495</name>
</gene>
<dbReference type="Proteomes" id="UP000250079">
    <property type="component" value="Chromosome"/>
</dbReference>
<dbReference type="Pfam" id="PF01547">
    <property type="entry name" value="SBP_bac_1"/>
    <property type="match status" value="1"/>
</dbReference>
<dbReference type="Gene3D" id="3.40.190.10">
    <property type="entry name" value="Periplasmic binding protein-like II"/>
    <property type="match status" value="2"/>
</dbReference>
<dbReference type="AlphaFoldDB" id="A0A2Z2NW91"/>
<dbReference type="SUPFAM" id="SSF53850">
    <property type="entry name" value="Periplasmic binding protein-like II"/>
    <property type="match status" value="1"/>
</dbReference>
<organism evidence="4 5">
    <name type="scientific">Granulosicoccus antarcticus IMCC3135</name>
    <dbReference type="NCBI Taxonomy" id="1192854"/>
    <lineage>
        <taxon>Bacteria</taxon>
        <taxon>Pseudomonadati</taxon>
        <taxon>Pseudomonadota</taxon>
        <taxon>Gammaproteobacteria</taxon>
        <taxon>Chromatiales</taxon>
        <taxon>Granulosicoccaceae</taxon>
        <taxon>Granulosicoccus</taxon>
    </lineage>
</organism>
<dbReference type="RefSeq" id="WP_088919079.1">
    <property type="nucleotide sequence ID" value="NZ_CP018632.1"/>
</dbReference>
<comment type="subcellular location">
    <subcellularLocation>
        <location evidence="1">Periplasm</location>
    </subcellularLocation>
</comment>
<sequence>MNMKFPTAVLTAMLLSSTAMAQTEVSVLRVELADEVQKNYYADMAAAYEKANPDVKINLQYIANEAFKTKLPTLLQSDSRPDVFYSWSGLTLVEQAEAGFLRDISSLVSEETLSTIPEGMVEAYRVDGELVGMPLYAAEVVFWANTALTEKAGVDPASIKTWEDFLAAVKTVKAAGITPIVVGGQDKWPLHFYWSYLAIREGGSHTLLDATGGEGEGFMAEPFIKAGEKFQQLVELEPFQPGFMSTTFETATTLFSNDKGAFRLMGEWAYSAIQDQAKQGAPLNDENLAVFSFPVVEGGADKDGSVTLGGINGWAVSKDAPDEAVVYLEFMLEQENQRKAAELGIFIPITDGADEGIANPYFKKIAEDLSNSTYHQVFLDQYLGASVGATVNDISADLAAEVISPEQAAEQVQEAWDFR</sequence>
<evidence type="ECO:0000256" key="1">
    <source>
        <dbReference type="ARBA" id="ARBA00004418"/>
    </source>
</evidence>
<proteinExistence type="inferred from homology"/>
<evidence type="ECO:0000313" key="5">
    <source>
        <dbReference type="Proteomes" id="UP000250079"/>
    </source>
</evidence>
<reference evidence="4 5" key="1">
    <citation type="submission" date="2016-12" db="EMBL/GenBank/DDBJ databases">
        <authorList>
            <person name="Song W.-J."/>
            <person name="Kurnit D.M."/>
        </authorList>
    </citation>
    <scope>NUCLEOTIDE SEQUENCE [LARGE SCALE GENOMIC DNA]</scope>
    <source>
        <strain evidence="4 5">IMCC3135</strain>
    </source>
</reference>
<keyword evidence="3" id="KW-0732">Signal</keyword>
<feature type="signal peptide" evidence="3">
    <location>
        <begin position="1"/>
        <end position="21"/>
    </location>
</feature>
<keyword evidence="5" id="KW-1185">Reference proteome</keyword>
<dbReference type="KEGG" id="gai:IMCC3135_19495"/>
<feature type="chain" id="PRO_5016391487" evidence="3">
    <location>
        <begin position="22"/>
        <end position="419"/>
    </location>
</feature>
<name>A0A2Z2NW91_9GAMM</name>
<dbReference type="EMBL" id="CP018632">
    <property type="protein sequence ID" value="ASJ73978.1"/>
    <property type="molecule type" value="Genomic_DNA"/>
</dbReference>
<evidence type="ECO:0000313" key="4">
    <source>
        <dbReference type="EMBL" id="ASJ73978.1"/>
    </source>
</evidence>
<evidence type="ECO:0000256" key="3">
    <source>
        <dbReference type="SAM" id="SignalP"/>
    </source>
</evidence>
<dbReference type="PANTHER" id="PTHR43649:SF14">
    <property type="entry name" value="BLR3389 PROTEIN"/>
    <property type="match status" value="1"/>
</dbReference>
<accession>A0A2Z2NW91</accession>
<dbReference type="InterPro" id="IPR006059">
    <property type="entry name" value="SBP"/>
</dbReference>
<evidence type="ECO:0000256" key="2">
    <source>
        <dbReference type="ARBA" id="ARBA00008520"/>
    </source>
</evidence>
<dbReference type="GO" id="GO:0042597">
    <property type="term" value="C:periplasmic space"/>
    <property type="evidence" value="ECO:0007669"/>
    <property type="project" value="UniProtKB-SubCell"/>
</dbReference>
<dbReference type="OrthoDB" id="2509690at2"/>